<accession>A0AA42TP91</accession>
<evidence type="ECO:0000313" key="2">
    <source>
        <dbReference type="Proteomes" id="UP001158416"/>
    </source>
</evidence>
<dbReference type="RefSeq" id="WP_280028072.1">
    <property type="nucleotide sequence ID" value="NZ_JAOCAP010000002.1"/>
</dbReference>
<name>A0AA42TP91_9ENTR</name>
<reference evidence="1" key="1">
    <citation type="submission" date="2022-09" db="EMBL/GenBank/DDBJ databases">
        <title>Intensive care unit water sources are persistently colonized with multi-drug resistant bacteria and are the site of extensive horizontal gene transfer of antibiotic resistance genes.</title>
        <authorList>
            <person name="Diorio-Toth L."/>
        </authorList>
    </citation>
    <scope>NUCLEOTIDE SEQUENCE</scope>
    <source>
        <strain evidence="1">GD03936</strain>
    </source>
</reference>
<comment type="caution">
    <text evidence="1">The sequence shown here is derived from an EMBL/GenBank/DDBJ whole genome shotgun (WGS) entry which is preliminary data.</text>
</comment>
<protein>
    <submittedName>
        <fullName evidence="1">Uncharacterized protein</fullName>
    </submittedName>
</protein>
<dbReference type="EMBL" id="JAOCAP010000002">
    <property type="protein sequence ID" value="MDH1318017.1"/>
    <property type="molecule type" value="Genomic_DNA"/>
</dbReference>
<sequence length="156" mass="17409">MSNSDHPKIAFAYPTFIRPGMIASGPFIPDIGWKMNDFPGKLSFYVSAGLILNNNRPYSFDVDVLHEGNSLIPEKAPAVDSKLLGTTVSDRDDFIALSTTFLSNINIPSDGLYTVRVLLHTGHVEAKERLLIDSHDCHFVIAKNWLTNEMKKMEQS</sequence>
<gene>
    <name evidence="1" type="ORF">N5C39_06495</name>
</gene>
<evidence type="ECO:0000313" key="1">
    <source>
        <dbReference type="EMBL" id="MDH1318017.1"/>
    </source>
</evidence>
<organism evidence="1 2">
    <name type="scientific">Enterobacter bugandensis</name>
    <dbReference type="NCBI Taxonomy" id="881260"/>
    <lineage>
        <taxon>Bacteria</taxon>
        <taxon>Pseudomonadati</taxon>
        <taxon>Pseudomonadota</taxon>
        <taxon>Gammaproteobacteria</taxon>
        <taxon>Enterobacterales</taxon>
        <taxon>Enterobacteriaceae</taxon>
        <taxon>Enterobacter</taxon>
    </lineage>
</organism>
<dbReference type="Proteomes" id="UP001158416">
    <property type="component" value="Unassembled WGS sequence"/>
</dbReference>
<proteinExistence type="predicted"/>
<dbReference type="AlphaFoldDB" id="A0AA42TP91"/>